<feature type="region of interest" description="Disordered" evidence="1">
    <location>
        <begin position="20"/>
        <end position="39"/>
    </location>
</feature>
<dbReference type="AlphaFoldDB" id="A0A517LJL0"/>
<dbReference type="OrthoDB" id="10519537at2759"/>
<feature type="compositionally biased region" description="Basic residues" evidence="1">
    <location>
        <begin position="295"/>
        <end position="304"/>
    </location>
</feature>
<feature type="region of interest" description="Disordered" evidence="1">
    <location>
        <begin position="275"/>
        <end position="304"/>
    </location>
</feature>
<proteinExistence type="predicted"/>
<sequence>MAIQTTNMFSASTTFALPTALPEADVADNRPPQYGYGYDGPPLDSNFCRNAGSKENECRKDVVNCDKKFDDQGQETQCAKNIKKKYSPYYYDQPKYGYDGPPLDSGFCRNAGSKENECKKEVQKCDQKYDNQGRENQCVKDLKKKYYPNGYDPKYQPKYDPKYGYDGPPLDSSFCRNAGSKENECRNAVQKCDQKYDNQGHESSCVKAVKDKYVNHKVYKRHGPNGHSAYTAPTFCNNLGNLASECKLAAQACDQKFDNPERTKTCMKEVREKYIDRHGQSYNNPKGYNPPGYKPPKHGGKGGN</sequence>
<keyword evidence="3" id="KW-1185">Reference proteome</keyword>
<feature type="compositionally biased region" description="Low complexity" evidence="1">
    <location>
        <begin position="282"/>
        <end position="291"/>
    </location>
</feature>
<dbReference type="CDD" id="cd12221">
    <property type="entry name" value="Cin1"/>
    <property type="match status" value="1"/>
</dbReference>
<accession>A0A517LJL0</accession>
<dbReference type="EMBL" id="CP042198">
    <property type="protein sequence ID" value="QDS75832.1"/>
    <property type="molecule type" value="Genomic_DNA"/>
</dbReference>
<reference evidence="2 3" key="1">
    <citation type="submission" date="2019-07" db="EMBL/GenBank/DDBJ databases">
        <title>Finished genome of Venturia effusa.</title>
        <authorList>
            <person name="Young C.A."/>
            <person name="Cox M.P."/>
            <person name="Ganley A.R.D."/>
            <person name="David W.J."/>
        </authorList>
    </citation>
    <scope>NUCLEOTIDE SEQUENCE [LARGE SCALE GENOMIC DNA]</scope>
    <source>
        <strain evidence="3">albino</strain>
    </source>
</reference>
<dbReference type="InterPro" id="IPR048706">
    <property type="entry name" value="Cin1_rpt"/>
</dbReference>
<dbReference type="InterPro" id="IPR048707">
    <property type="entry name" value="Cin1_rpt_sf"/>
</dbReference>
<name>A0A517LJL0_9PEZI</name>
<evidence type="ECO:0000313" key="3">
    <source>
        <dbReference type="Proteomes" id="UP000316270"/>
    </source>
</evidence>
<evidence type="ECO:0000256" key="1">
    <source>
        <dbReference type="SAM" id="MobiDB-lite"/>
    </source>
</evidence>
<dbReference type="Pfam" id="PF20738">
    <property type="entry name" value="Cin1_N"/>
    <property type="match status" value="4"/>
</dbReference>
<dbReference type="Proteomes" id="UP000316270">
    <property type="component" value="Chromosome 14"/>
</dbReference>
<gene>
    <name evidence="2" type="ORF">FKW77_001159</name>
</gene>
<dbReference type="Gene3D" id="6.10.80.20">
    <property type="match status" value="4"/>
</dbReference>
<evidence type="ECO:0000313" key="2">
    <source>
        <dbReference type="EMBL" id="QDS75832.1"/>
    </source>
</evidence>
<dbReference type="InterPro" id="IPR033792">
    <property type="entry name" value="Cin1"/>
</dbReference>
<protein>
    <submittedName>
        <fullName evidence="2">Uncharacterized protein</fullName>
    </submittedName>
</protein>
<organism evidence="2 3">
    <name type="scientific">Venturia effusa</name>
    <dbReference type="NCBI Taxonomy" id="50376"/>
    <lineage>
        <taxon>Eukaryota</taxon>
        <taxon>Fungi</taxon>
        <taxon>Dikarya</taxon>
        <taxon>Ascomycota</taxon>
        <taxon>Pezizomycotina</taxon>
        <taxon>Dothideomycetes</taxon>
        <taxon>Pleosporomycetidae</taxon>
        <taxon>Venturiales</taxon>
        <taxon>Venturiaceae</taxon>
        <taxon>Venturia</taxon>
    </lineage>
</organism>